<sequence>MAQRPCGRLCVKIFALRRRNAPQRVWTGSDTVKRLRSGVATHRVAPLLGDRENWEVSNTVGRGFNQGMVVGAFTNIQVHIHMTLRPETTICGSHKELLRAGIEPAPRCSVVGYPATKPTEKSLPDHWQWTVTGCVRAFSNRHGCLDYMEFHLGNYFLGGDF</sequence>
<dbReference type="AlphaFoldDB" id="A0A2H1WCI8"/>
<accession>A0A2H1WCI8</accession>
<evidence type="ECO:0000313" key="1">
    <source>
        <dbReference type="EMBL" id="SOQ50795.1"/>
    </source>
</evidence>
<dbReference type="EMBL" id="ODYU01007752">
    <property type="protein sequence ID" value="SOQ50795.1"/>
    <property type="molecule type" value="Genomic_DNA"/>
</dbReference>
<name>A0A2H1WCI8_SPOFR</name>
<organism evidence="1">
    <name type="scientific">Spodoptera frugiperda</name>
    <name type="common">Fall armyworm</name>
    <dbReference type="NCBI Taxonomy" id="7108"/>
    <lineage>
        <taxon>Eukaryota</taxon>
        <taxon>Metazoa</taxon>
        <taxon>Ecdysozoa</taxon>
        <taxon>Arthropoda</taxon>
        <taxon>Hexapoda</taxon>
        <taxon>Insecta</taxon>
        <taxon>Pterygota</taxon>
        <taxon>Neoptera</taxon>
        <taxon>Endopterygota</taxon>
        <taxon>Lepidoptera</taxon>
        <taxon>Glossata</taxon>
        <taxon>Ditrysia</taxon>
        <taxon>Noctuoidea</taxon>
        <taxon>Noctuidae</taxon>
        <taxon>Amphipyrinae</taxon>
        <taxon>Spodoptera</taxon>
    </lineage>
</organism>
<protein>
    <submittedName>
        <fullName evidence="1">SFRICE_014657</fullName>
    </submittedName>
</protein>
<gene>
    <name evidence="1" type="ORF">SFRICE_014657</name>
</gene>
<reference evidence="1" key="1">
    <citation type="submission" date="2016-07" db="EMBL/GenBank/DDBJ databases">
        <authorList>
            <person name="Bretaudeau A."/>
        </authorList>
    </citation>
    <scope>NUCLEOTIDE SEQUENCE</scope>
    <source>
        <strain evidence="1">Rice</strain>
        <tissue evidence="1">Whole body</tissue>
    </source>
</reference>
<proteinExistence type="predicted"/>